<dbReference type="Pfam" id="PF05133">
    <property type="entry name" value="SPP1_portal"/>
    <property type="match status" value="1"/>
</dbReference>
<dbReference type="EMBL" id="BARS01007692">
    <property type="protein sequence ID" value="GAF68360.1"/>
    <property type="molecule type" value="Genomic_DNA"/>
</dbReference>
<protein>
    <submittedName>
        <fullName evidence="1">Uncharacterized protein</fullName>
    </submittedName>
</protein>
<dbReference type="AlphaFoldDB" id="X0SX21"/>
<reference evidence="1" key="1">
    <citation type="journal article" date="2014" name="Front. Microbiol.">
        <title>High frequency of phylogenetically diverse reductive dehalogenase-homologous genes in deep subseafloor sedimentary metagenomes.</title>
        <authorList>
            <person name="Kawai M."/>
            <person name="Futagami T."/>
            <person name="Toyoda A."/>
            <person name="Takaki Y."/>
            <person name="Nishi S."/>
            <person name="Hori S."/>
            <person name="Arai W."/>
            <person name="Tsubouchi T."/>
            <person name="Morono Y."/>
            <person name="Uchiyama I."/>
            <person name="Ito T."/>
            <person name="Fujiyama A."/>
            <person name="Inagaki F."/>
            <person name="Takami H."/>
        </authorList>
    </citation>
    <scope>NUCLEOTIDE SEQUENCE</scope>
    <source>
        <strain evidence="1">Expedition CK06-06</strain>
    </source>
</reference>
<dbReference type="InterPro" id="IPR021145">
    <property type="entry name" value="Portal_protein_SPP1_Gp6-like"/>
</dbReference>
<gene>
    <name evidence="1" type="ORF">S01H1_14765</name>
</gene>
<evidence type="ECO:0000313" key="1">
    <source>
        <dbReference type="EMBL" id="GAF68360.1"/>
    </source>
</evidence>
<sequence>IREAMDKASGVTPVVAGVLKNKLGNLTSAVALRMTFMGMLSKTERKRFTYREGLKKVAQMVLDILDKANIYKIGGADREIDIIFPSPLPENMMEKLKEAQIKKELGVPTEQVLRELGYEAVKES</sequence>
<name>X0SX21_9ZZZZ</name>
<comment type="caution">
    <text evidence="1">The sequence shown here is derived from an EMBL/GenBank/DDBJ whole genome shotgun (WGS) entry which is preliminary data.</text>
</comment>
<feature type="non-terminal residue" evidence="1">
    <location>
        <position position="1"/>
    </location>
</feature>
<organism evidence="1">
    <name type="scientific">marine sediment metagenome</name>
    <dbReference type="NCBI Taxonomy" id="412755"/>
    <lineage>
        <taxon>unclassified sequences</taxon>
        <taxon>metagenomes</taxon>
        <taxon>ecological metagenomes</taxon>
    </lineage>
</organism>
<proteinExistence type="predicted"/>
<accession>X0SX21</accession>